<gene>
    <name evidence="2" type="ORF">N0F65_002443</name>
</gene>
<comment type="caution">
    <text evidence="2">The sequence shown here is derived from an EMBL/GenBank/DDBJ whole genome shotgun (WGS) entry which is preliminary data.</text>
</comment>
<accession>A0AAV2YE58</accession>
<proteinExistence type="predicted"/>
<evidence type="ECO:0000259" key="1">
    <source>
        <dbReference type="PROSITE" id="PS51465"/>
    </source>
</evidence>
<evidence type="ECO:0000313" key="3">
    <source>
        <dbReference type="Proteomes" id="UP001146120"/>
    </source>
</evidence>
<name>A0AAV2YE58_9STRA</name>
<dbReference type="AlphaFoldDB" id="A0AAV2YE58"/>
<dbReference type="Gene3D" id="3.30.60.30">
    <property type="match status" value="1"/>
</dbReference>
<reference evidence="2" key="2">
    <citation type="journal article" date="2023" name="Microbiol Resour">
        <title>Decontamination and Annotation of the Draft Genome Sequence of the Oomycete Lagenidium giganteum ARSEF 373.</title>
        <authorList>
            <person name="Morgan W.R."/>
            <person name="Tartar A."/>
        </authorList>
    </citation>
    <scope>NUCLEOTIDE SEQUENCE</scope>
    <source>
        <strain evidence="2">ARSEF 373</strain>
    </source>
</reference>
<dbReference type="SUPFAM" id="SSF100895">
    <property type="entry name" value="Kazal-type serine protease inhibitors"/>
    <property type="match status" value="1"/>
</dbReference>
<dbReference type="InterPro" id="IPR036058">
    <property type="entry name" value="Kazal_dom_sf"/>
</dbReference>
<dbReference type="EMBL" id="DAKRPA010000310">
    <property type="protein sequence ID" value="DAZ93517.1"/>
    <property type="molecule type" value="Genomic_DNA"/>
</dbReference>
<dbReference type="InterPro" id="IPR002350">
    <property type="entry name" value="Kazal_dom"/>
</dbReference>
<feature type="domain" description="Kazal-like" evidence="1">
    <location>
        <begin position="46"/>
        <end position="98"/>
    </location>
</feature>
<keyword evidence="3" id="KW-1185">Reference proteome</keyword>
<reference evidence="2" key="1">
    <citation type="submission" date="2022-11" db="EMBL/GenBank/DDBJ databases">
        <authorList>
            <person name="Morgan W.R."/>
            <person name="Tartar A."/>
        </authorList>
    </citation>
    <scope>NUCLEOTIDE SEQUENCE</scope>
    <source>
        <strain evidence="2">ARSEF 373</strain>
    </source>
</reference>
<dbReference type="Proteomes" id="UP001146120">
    <property type="component" value="Unassembled WGS sequence"/>
</dbReference>
<evidence type="ECO:0000313" key="2">
    <source>
        <dbReference type="EMBL" id="DAZ93517.1"/>
    </source>
</evidence>
<dbReference type="PROSITE" id="PS51465">
    <property type="entry name" value="KAZAL_2"/>
    <property type="match status" value="1"/>
</dbReference>
<dbReference type="Pfam" id="PF00050">
    <property type="entry name" value="Kazal_1"/>
    <property type="match status" value="1"/>
</dbReference>
<protein>
    <recommendedName>
        <fullName evidence="1">Kazal-like domain-containing protein</fullName>
    </recommendedName>
</protein>
<sequence length="113" mass="12551">MLACAAPMYASTSISPFVARTVSRTATSAFFSRHNPRTTRSHLTSRARARLCRCPTAIRIYDPRCGTDGVTYSHSCELENMKCILPMRKRAYGGGCDPCKNQKCATFQECKFG</sequence>
<organism evidence="2 3">
    <name type="scientific">Lagenidium giganteum</name>
    <dbReference type="NCBI Taxonomy" id="4803"/>
    <lineage>
        <taxon>Eukaryota</taxon>
        <taxon>Sar</taxon>
        <taxon>Stramenopiles</taxon>
        <taxon>Oomycota</taxon>
        <taxon>Peronosporomycetes</taxon>
        <taxon>Pythiales</taxon>
        <taxon>Pythiaceae</taxon>
    </lineage>
</organism>